<keyword evidence="2" id="KW-1185">Reference proteome</keyword>
<dbReference type="OrthoDB" id="25654at2157"/>
<gene>
    <name evidence="1" type="ORF">DU504_11195</name>
</gene>
<organism evidence="1 2">
    <name type="scientific">Haloplanus salinus</name>
    <dbReference type="NCBI Taxonomy" id="1126245"/>
    <lineage>
        <taxon>Archaea</taxon>
        <taxon>Methanobacteriati</taxon>
        <taxon>Methanobacteriota</taxon>
        <taxon>Stenosarchaea group</taxon>
        <taxon>Halobacteria</taxon>
        <taxon>Halobacteriales</taxon>
        <taxon>Haloferacaceae</taxon>
        <taxon>Haloplanus</taxon>
    </lineage>
</organism>
<proteinExistence type="predicted"/>
<protein>
    <submittedName>
        <fullName evidence="1">Uncharacterized protein</fullName>
    </submittedName>
</protein>
<comment type="caution">
    <text evidence="1">The sequence shown here is derived from an EMBL/GenBank/DDBJ whole genome shotgun (WGS) entry which is preliminary data.</text>
</comment>
<evidence type="ECO:0000313" key="1">
    <source>
        <dbReference type="EMBL" id="RCU47811.1"/>
    </source>
</evidence>
<dbReference type="RefSeq" id="WP_147270895.1">
    <property type="nucleotide sequence ID" value="NZ_QPHM01000001.1"/>
</dbReference>
<dbReference type="Proteomes" id="UP000252189">
    <property type="component" value="Unassembled WGS sequence"/>
</dbReference>
<reference evidence="1 2" key="1">
    <citation type="submission" date="2018-07" db="EMBL/GenBank/DDBJ databases">
        <title>Genome sequences of Haloplanus salinus JCM 18368T.</title>
        <authorList>
            <person name="Kim Y.B."/>
            <person name="Roh S.W."/>
        </authorList>
    </citation>
    <scope>NUCLEOTIDE SEQUENCE [LARGE SCALE GENOMIC DNA]</scope>
    <source>
        <strain evidence="1 2">JCM 18368</strain>
    </source>
</reference>
<accession>A0A368NED2</accession>
<evidence type="ECO:0000313" key="2">
    <source>
        <dbReference type="Proteomes" id="UP000252189"/>
    </source>
</evidence>
<name>A0A368NED2_9EURY</name>
<dbReference type="EMBL" id="QPHM01000001">
    <property type="protein sequence ID" value="RCU47811.1"/>
    <property type="molecule type" value="Genomic_DNA"/>
</dbReference>
<sequence length="60" mass="6453">MRTGFAAPDAVVDGVGQVRQDEGLDDRSRAVREATRESIESRSRLENLGGDVVAPVAITR</sequence>
<dbReference type="AlphaFoldDB" id="A0A368NED2"/>